<dbReference type="PANTHER" id="PTHR24221:SF606">
    <property type="entry name" value="COLICIN V SECRETION-PROCESSING ATP-BINDING PROTEIN"/>
    <property type="match status" value="1"/>
</dbReference>
<reference evidence="17" key="1">
    <citation type="submission" date="2021-07" db="EMBL/GenBank/DDBJ databases">
        <title>Characterization of violacein-producing bacteria and related species.</title>
        <authorList>
            <person name="Wilson H.S."/>
            <person name="De Leon M.E."/>
        </authorList>
    </citation>
    <scope>NUCLEOTIDE SEQUENCE</scope>
    <source>
        <strain evidence="17">HSC-15S17</strain>
    </source>
</reference>
<dbReference type="GO" id="GO:0140359">
    <property type="term" value="F:ABC-type transporter activity"/>
    <property type="evidence" value="ECO:0007669"/>
    <property type="project" value="InterPro"/>
</dbReference>
<dbReference type="GO" id="GO:0005886">
    <property type="term" value="C:plasma membrane"/>
    <property type="evidence" value="ECO:0007669"/>
    <property type="project" value="UniProtKB-SubCell"/>
</dbReference>
<organism evidence="17 18">
    <name type="scientific">Duganella violaceipulchra</name>
    <dbReference type="NCBI Taxonomy" id="2849652"/>
    <lineage>
        <taxon>Bacteria</taxon>
        <taxon>Pseudomonadati</taxon>
        <taxon>Pseudomonadota</taxon>
        <taxon>Betaproteobacteria</taxon>
        <taxon>Burkholderiales</taxon>
        <taxon>Oxalobacteraceae</taxon>
        <taxon>Telluria group</taxon>
        <taxon>Duganella</taxon>
    </lineage>
</organism>
<feature type="transmembrane region" description="Helical" evidence="13">
    <location>
        <begin position="187"/>
        <end position="212"/>
    </location>
</feature>
<dbReference type="InterPro" id="IPR005074">
    <property type="entry name" value="Peptidase_C39"/>
</dbReference>
<comment type="function">
    <text evidence="10">Involved in the export of calmodulin-sensitive adenylate cyclase-hemolysin (cyclolysin).</text>
</comment>
<keyword evidence="7" id="KW-0067">ATP-binding</keyword>
<evidence type="ECO:0000313" key="18">
    <source>
        <dbReference type="Proteomes" id="UP001155901"/>
    </source>
</evidence>
<evidence type="ECO:0000256" key="8">
    <source>
        <dbReference type="ARBA" id="ARBA00022989"/>
    </source>
</evidence>
<dbReference type="GO" id="GO:0016887">
    <property type="term" value="F:ATP hydrolysis activity"/>
    <property type="evidence" value="ECO:0007669"/>
    <property type="project" value="InterPro"/>
</dbReference>
<dbReference type="GO" id="GO:0008234">
    <property type="term" value="F:cysteine-type peptidase activity"/>
    <property type="evidence" value="ECO:0007669"/>
    <property type="project" value="InterPro"/>
</dbReference>
<feature type="domain" description="ABC transmembrane type-1" evidence="15">
    <location>
        <begin position="190"/>
        <end position="449"/>
    </location>
</feature>
<evidence type="ECO:0000256" key="4">
    <source>
        <dbReference type="ARBA" id="ARBA00022692"/>
    </source>
</evidence>
<dbReference type="PROSITE" id="PS50990">
    <property type="entry name" value="PEPTIDASE_C39"/>
    <property type="match status" value="1"/>
</dbReference>
<evidence type="ECO:0000256" key="2">
    <source>
        <dbReference type="ARBA" id="ARBA00022448"/>
    </source>
</evidence>
<evidence type="ECO:0000256" key="7">
    <source>
        <dbReference type="ARBA" id="ARBA00022840"/>
    </source>
</evidence>
<dbReference type="PROSITE" id="PS00211">
    <property type="entry name" value="ABC_TRANSPORTER_1"/>
    <property type="match status" value="1"/>
</dbReference>
<dbReference type="Pfam" id="PF03412">
    <property type="entry name" value="Peptidase_C39"/>
    <property type="match status" value="1"/>
</dbReference>
<dbReference type="GO" id="GO:0006508">
    <property type="term" value="P:proteolysis"/>
    <property type="evidence" value="ECO:0007669"/>
    <property type="project" value="InterPro"/>
</dbReference>
<dbReference type="PROSITE" id="PS50929">
    <property type="entry name" value="ABC_TM1F"/>
    <property type="match status" value="1"/>
</dbReference>
<dbReference type="Pfam" id="PF00664">
    <property type="entry name" value="ABC_membrane"/>
    <property type="match status" value="1"/>
</dbReference>
<evidence type="ECO:0000256" key="6">
    <source>
        <dbReference type="ARBA" id="ARBA00022741"/>
    </source>
</evidence>
<dbReference type="SMART" id="SM00382">
    <property type="entry name" value="AAA"/>
    <property type="match status" value="1"/>
</dbReference>
<dbReference type="PROSITE" id="PS50893">
    <property type="entry name" value="ABC_TRANSPORTER_2"/>
    <property type="match status" value="1"/>
</dbReference>
<feature type="domain" description="ABC transporter" evidence="14">
    <location>
        <begin position="504"/>
        <end position="714"/>
    </location>
</feature>
<dbReference type="InterPro" id="IPR017871">
    <property type="entry name" value="ABC_transporter-like_CS"/>
</dbReference>
<feature type="transmembrane region" description="Helical" evidence="13">
    <location>
        <begin position="408"/>
        <end position="434"/>
    </location>
</feature>
<dbReference type="InterPro" id="IPR003593">
    <property type="entry name" value="AAA+_ATPase"/>
</dbReference>
<keyword evidence="5" id="KW-0204">Cytolysis</keyword>
<evidence type="ECO:0000256" key="1">
    <source>
        <dbReference type="ARBA" id="ARBA00004651"/>
    </source>
</evidence>
<dbReference type="CDD" id="cd02419">
    <property type="entry name" value="Peptidase_C39C"/>
    <property type="match status" value="1"/>
</dbReference>
<name>A0AA41L2N8_9BURK</name>
<evidence type="ECO:0000259" key="14">
    <source>
        <dbReference type="PROSITE" id="PS50893"/>
    </source>
</evidence>
<feature type="transmembrane region" description="Helical" evidence="13">
    <location>
        <begin position="224"/>
        <end position="244"/>
    </location>
</feature>
<evidence type="ECO:0000256" key="13">
    <source>
        <dbReference type="SAM" id="Phobius"/>
    </source>
</evidence>
<dbReference type="GO" id="GO:0005524">
    <property type="term" value="F:ATP binding"/>
    <property type="evidence" value="ECO:0007669"/>
    <property type="project" value="UniProtKB-KW"/>
</dbReference>
<evidence type="ECO:0000256" key="3">
    <source>
        <dbReference type="ARBA" id="ARBA00022475"/>
    </source>
</evidence>
<dbReference type="Proteomes" id="UP001155901">
    <property type="component" value="Unassembled WGS sequence"/>
</dbReference>
<evidence type="ECO:0000256" key="12">
    <source>
        <dbReference type="ARBA" id="ARBA00072252"/>
    </source>
</evidence>
<dbReference type="Pfam" id="PF00005">
    <property type="entry name" value="ABC_tran"/>
    <property type="match status" value="1"/>
</dbReference>
<comment type="subcellular location">
    <subcellularLocation>
        <location evidence="1">Cell membrane</location>
        <topology evidence="1">Multi-pass membrane protein</topology>
    </subcellularLocation>
</comment>
<feature type="transmembrane region" description="Helical" evidence="13">
    <location>
        <begin position="302"/>
        <end position="321"/>
    </location>
</feature>
<dbReference type="EMBL" id="JAHTGR010000003">
    <property type="protein sequence ID" value="MBV6320619.1"/>
    <property type="molecule type" value="Genomic_DNA"/>
</dbReference>
<dbReference type="PANTHER" id="PTHR24221">
    <property type="entry name" value="ATP-BINDING CASSETTE SUB-FAMILY B"/>
    <property type="match status" value="1"/>
</dbReference>
<dbReference type="FunFam" id="3.40.50.300:FF:000299">
    <property type="entry name" value="ABC transporter ATP-binding protein/permease"/>
    <property type="match status" value="1"/>
</dbReference>
<keyword evidence="2" id="KW-0813">Transport</keyword>
<dbReference type="GO" id="GO:0034040">
    <property type="term" value="F:ATPase-coupled lipid transmembrane transporter activity"/>
    <property type="evidence" value="ECO:0007669"/>
    <property type="project" value="TreeGrafter"/>
</dbReference>
<dbReference type="InterPro" id="IPR011527">
    <property type="entry name" value="ABC1_TM_dom"/>
</dbReference>
<dbReference type="InterPro" id="IPR003439">
    <property type="entry name" value="ABC_transporter-like_ATP-bd"/>
</dbReference>
<keyword evidence="5" id="KW-0354">Hemolysis</keyword>
<feature type="domain" description="Peptidase C39" evidence="16">
    <location>
        <begin position="37"/>
        <end position="156"/>
    </location>
</feature>
<dbReference type="InterPro" id="IPR039421">
    <property type="entry name" value="Type_1_exporter"/>
</dbReference>
<keyword evidence="4 13" id="KW-0812">Transmembrane</keyword>
<evidence type="ECO:0000259" key="15">
    <source>
        <dbReference type="PROSITE" id="PS50929"/>
    </source>
</evidence>
<keyword evidence="6" id="KW-0547">Nucleotide-binding</keyword>
<evidence type="ECO:0000256" key="5">
    <source>
        <dbReference type="ARBA" id="ARBA00022735"/>
    </source>
</evidence>
<gene>
    <name evidence="17" type="ORF">KVP70_06700</name>
</gene>
<keyword evidence="8 13" id="KW-1133">Transmembrane helix</keyword>
<dbReference type="InterPro" id="IPR033838">
    <property type="entry name" value="CvaB_peptidase"/>
</dbReference>
<dbReference type="AlphaFoldDB" id="A0AA41L2N8"/>
<keyword evidence="9 13" id="KW-0472">Membrane</keyword>
<evidence type="ECO:0000256" key="11">
    <source>
        <dbReference type="ARBA" id="ARBA00061173"/>
    </source>
</evidence>
<dbReference type="CDD" id="cd18567">
    <property type="entry name" value="ABC_6TM_CvaB_RaxB_like"/>
    <property type="match status" value="1"/>
</dbReference>
<comment type="caution">
    <text evidence="17">The sequence shown here is derived from an EMBL/GenBank/DDBJ whole genome shotgun (WGS) entry which is preliminary data.</text>
</comment>
<evidence type="ECO:0000256" key="10">
    <source>
        <dbReference type="ARBA" id="ARBA00055355"/>
    </source>
</evidence>
<comment type="similarity">
    <text evidence="11">Belongs to the ABC transporter superfamily. Cyclolysin exporter (TC 3.A.1.109.2) family.</text>
</comment>
<feature type="transmembrane region" description="Helical" evidence="13">
    <location>
        <begin position="327"/>
        <end position="344"/>
    </location>
</feature>
<protein>
    <recommendedName>
        <fullName evidence="12">Cyclolysin secretion/processing ATP-binding protein CyaB</fullName>
    </recommendedName>
</protein>
<proteinExistence type="inferred from homology"/>
<evidence type="ECO:0000259" key="16">
    <source>
        <dbReference type="PROSITE" id="PS50990"/>
    </source>
</evidence>
<evidence type="ECO:0000313" key="17">
    <source>
        <dbReference type="EMBL" id="MBV6320619.1"/>
    </source>
</evidence>
<accession>A0AA41L2N8</accession>
<dbReference type="GO" id="GO:0031640">
    <property type="term" value="P:killing of cells of another organism"/>
    <property type="evidence" value="ECO:0007669"/>
    <property type="project" value="UniProtKB-KW"/>
</dbReference>
<sequence length="714" mass="79157">MGARSPIQHYWKDVSMAVIKSLALRLRANRRTPLLLQTEATECGLACLGMVAGYYGYLADMTALRSRHGITLKGVTLTSLIRIAAQMNLSTRSVRAELHELDQLALPCILHWDFAHFVVLTKVSGSHVVIHDPAAGTRKLTLEEVSGYFTGVALELWPNAGFQIKEERSTVKLSSLMGRIDGLKRSLAQILLLAACLEVFSLVTPFFMQWLIDEVIVSGDRTLLVTMAIGFGLLMLVEQVFTFFRSWVITCMGTTVNLQWRANAFSHLIRLPVSYFEKRHLGDVVSRFGGIEQIQRTLTTSFVEAILDGVMTIVTLCMMFAFSKLLASISLLCTALYWLLRAIWYKPMRSANEESIIHGAKQQSHFLESIRGVKTVKLFQREEQRRSNWVNLVVDSMNAGIRIQKLQLLFRFLSGAITGGENIAVLWLGAIAILNGEFSVGALMAFNAYKSQFDVRIGSLTDKFLELKLLQVQGERLADIVHTEAEPHSLPSARMGEVSSAPSIKVSNLQFRYSEHEPLVLNDVSFEIRGGESVAIVGPSGCGKTTLLNLLLGLLSPTAGSIAVEGIDIKEFGVAGLRNIAGTVLQDDVLFAGTLAENISFFDAQPDHKWIAECACMAAIADEIEAMPMSYHTLVGDMGTVLSGGQKQRVLLARALYKRPRILFLDEATSHLDIRKEREVNTSVKRLDITRIIVAHRPETIAAAERVVELRPER</sequence>
<keyword evidence="3" id="KW-1003">Cell membrane</keyword>
<evidence type="ECO:0000256" key="9">
    <source>
        <dbReference type="ARBA" id="ARBA00023136"/>
    </source>
</evidence>